<evidence type="ECO:0000256" key="1">
    <source>
        <dbReference type="SAM" id="MobiDB-lite"/>
    </source>
</evidence>
<reference evidence="2" key="1">
    <citation type="submission" date="2021-03" db="EMBL/GenBank/DDBJ databases">
        <authorList>
            <person name="Jaffe A."/>
        </authorList>
    </citation>
    <scope>NUCLEOTIDE SEQUENCE</scope>
    <source>
        <strain evidence="2">RIFCSPLOWO2_01_FULL_AR10_48_17</strain>
    </source>
</reference>
<proteinExistence type="predicted"/>
<dbReference type="EMBL" id="JAGVWC010000010">
    <property type="protein sequence ID" value="MBS3061505.1"/>
    <property type="molecule type" value="Genomic_DNA"/>
</dbReference>
<organism evidence="2 3">
    <name type="scientific">Candidatus Iainarchaeum sp</name>
    <dbReference type="NCBI Taxonomy" id="3101447"/>
    <lineage>
        <taxon>Archaea</taxon>
        <taxon>Candidatus Iainarchaeota</taxon>
        <taxon>Candidatus Iainarchaeia</taxon>
        <taxon>Candidatus Iainarchaeales</taxon>
        <taxon>Candidatus Iainarchaeaceae</taxon>
        <taxon>Candidatus Iainarchaeum</taxon>
    </lineage>
</organism>
<dbReference type="Proteomes" id="UP000675968">
    <property type="component" value="Unassembled WGS sequence"/>
</dbReference>
<feature type="compositionally biased region" description="Polar residues" evidence="1">
    <location>
        <begin position="70"/>
        <end position="87"/>
    </location>
</feature>
<comment type="caution">
    <text evidence="2">The sequence shown here is derived from an EMBL/GenBank/DDBJ whole genome shotgun (WGS) entry which is preliminary data.</text>
</comment>
<sequence length="105" mass="11284">MVKFRFCPACGAIDMHVQSDGTDKCGTCKYVGTAIEGAPDKLNEYKKKLKNGTAGPQSHNPEPAPGVAPTPSTNPLIGSTTVNQTKKNGLIEKHKPKATDEFEIW</sequence>
<name>A0A8T4LDY3_9ARCH</name>
<protein>
    <submittedName>
        <fullName evidence="2">Uncharacterized protein</fullName>
    </submittedName>
</protein>
<evidence type="ECO:0000313" key="3">
    <source>
        <dbReference type="Proteomes" id="UP000675968"/>
    </source>
</evidence>
<dbReference type="AlphaFoldDB" id="A0A8T4LDY3"/>
<feature type="region of interest" description="Disordered" evidence="1">
    <location>
        <begin position="46"/>
        <end position="105"/>
    </location>
</feature>
<feature type="compositionally biased region" description="Basic and acidic residues" evidence="1">
    <location>
        <begin position="89"/>
        <end position="105"/>
    </location>
</feature>
<reference evidence="2" key="2">
    <citation type="submission" date="2021-05" db="EMBL/GenBank/DDBJ databases">
        <title>Protein family content uncovers lineage relationships and bacterial pathway maintenance mechanisms in DPANN archaea.</title>
        <authorList>
            <person name="Castelle C.J."/>
            <person name="Meheust R."/>
            <person name="Jaffe A.L."/>
            <person name="Seitz K."/>
            <person name="Gong X."/>
            <person name="Baker B.J."/>
            <person name="Banfield J.F."/>
        </authorList>
    </citation>
    <scope>NUCLEOTIDE SEQUENCE</scope>
    <source>
        <strain evidence="2">RIFCSPLOWO2_01_FULL_AR10_48_17</strain>
    </source>
</reference>
<accession>A0A8T4LDY3</accession>
<gene>
    <name evidence="2" type="ORF">J4215_02900</name>
</gene>
<evidence type="ECO:0000313" key="2">
    <source>
        <dbReference type="EMBL" id="MBS3061505.1"/>
    </source>
</evidence>